<evidence type="ECO:0000313" key="3">
    <source>
        <dbReference type="Proteomes" id="UP001172681"/>
    </source>
</evidence>
<accession>A0AA38YBD1</accession>
<name>A0AA38YBD1_9EURO</name>
<dbReference type="Pfam" id="PF04681">
    <property type="entry name" value="Bys1"/>
    <property type="match status" value="1"/>
</dbReference>
<keyword evidence="3" id="KW-1185">Reference proteome</keyword>
<protein>
    <submittedName>
        <fullName evidence="2">Uncharacterized protein</fullName>
    </submittedName>
</protein>
<feature type="region of interest" description="Disordered" evidence="1">
    <location>
        <begin position="262"/>
        <end position="307"/>
    </location>
</feature>
<evidence type="ECO:0000313" key="2">
    <source>
        <dbReference type="EMBL" id="KAJ9642719.1"/>
    </source>
</evidence>
<organism evidence="2 3">
    <name type="scientific">Knufia peltigerae</name>
    <dbReference type="NCBI Taxonomy" id="1002370"/>
    <lineage>
        <taxon>Eukaryota</taxon>
        <taxon>Fungi</taxon>
        <taxon>Dikarya</taxon>
        <taxon>Ascomycota</taxon>
        <taxon>Pezizomycotina</taxon>
        <taxon>Eurotiomycetes</taxon>
        <taxon>Chaetothyriomycetidae</taxon>
        <taxon>Chaetothyriales</taxon>
        <taxon>Trichomeriaceae</taxon>
        <taxon>Knufia</taxon>
    </lineage>
</organism>
<gene>
    <name evidence="2" type="ORF">H2204_002367</name>
</gene>
<comment type="caution">
    <text evidence="2">The sequence shown here is derived from an EMBL/GenBank/DDBJ whole genome shotgun (WGS) entry which is preliminary data.</text>
</comment>
<feature type="compositionally biased region" description="Low complexity" evidence="1">
    <location>
        <begin position="95"/>
        <end position="118"/>
    </location>
</feature>
<dbReference type="AlphaFoldDB" id="A0AA38YBD1"/>
<feature type="compositionally biased region" description="Polar residues" evidence="1">
    <location>
        <begin position="119"/>
        <end position="131"/>
    </location>
</feature>
<dbReference type="Proteomes" id="UP001172681">
    <property type="component" value="Unassembled WGS sequence"/>
</dbReference>
<feature type="region of interest" description="Disordered" evidence="1">
    <location>
        <begin position="63"/>
        <end position="131"/>
    </location>
</feature>
<evidence type="ECO:0000256" key="1">
    <source>
        <dbReference type="SAM" id="MobiDB-lite"/>
    </source>
</evidence>
<proteinExistence type="predicted"/>
<dbReference type="EMBL" id="JAPDRN010000009">
    <property type="protein sequence ID" value="KAJ9642719.1"/>
    <property type="molecule type" value="Genomic_DNA"/>
</dbReference>
<reference evidence="2" key="1">
    <citation type="submission" date="2022-10" db="EMBL/GenBank/DDBJ databases">
        <title>Culturing micro-colonial fungi from biological soil crusts in the Mojave desert and describing Neophaeococcomyces mojavensis, and introducing the new genera and species Taxawa tesnikishii.</title>
        <authorList>
            <person name="Kurbessoian T."/>
            <person name="Stajich J.E."/>
        </authorList>
    </citation>
    <scope>NUCLEOTIDE SEQUENCE</scope>
    <source>
        <strain evidence="2">TK_35</strain>
    </source>
</reference>
<dbReference type="InterPro" id="IPR006771">
    <property type="entry name" value="CetA-like"/>
</dbReference>
<sequence length="496" mass="52588">MAALAKFIPPCLAAPVEKTLAIDTSSGCLPEITYVWTTATVTIPHPPYDSTSTVIFLYPAPTDGTTSSSSRHDTEPPFGSFPGHRGTETVTVTKSSSSESSSSGDSRIKTVKVTKTITPSPSGTSGEETTMAVSSVPVTTGFEPVAVSSSATPALARRSSSPDDTMLTTLMVAEPSHLPDKIITVTTTVTGLHPPPPPTSKTLVMVIVTVVEPPIGPKPTGSKTIVPMVAKRTWDDHPRGPPRDHPFHHGEYTWSPAAAAAPSSLSDIGRPSSKSFDTSYGPKPTSVPNDKGNDNNNKNTHDNGNDAAQGTAYVINKCPFGVMSNIVHGTSGVDSDGVPPEEITSSIAPGQTVSHPFSHDPNTGVSWKIWRTDVSNQAPVQFEYAWIPEAKRTWWDLSMIDAGKVGWLDEEAGNAAGEDIVGDRDGYGAYVGRVGVKHAFVDEGMSLVPSVQDGICQAVVCRPGEQFCKTAYNVWNDWGQQRDCAETVDLTLTLCG</sequence>